<feature type="region of interest" description="Disordered" evidence="1">
    <location>
        <begin position="391"/>
        <end position="411"/>
    </location>
</feature>
<reference evidence="2 3" key="1">
    <citation type="submission" date="2020-01" db="EMBL/GenBank/DDBJ databases">
        <title>Genome sequencing of strain KACC 21265.</title>
        <authorList>
            <person name="Heo J."/>
            <person name="Kim S.-J."/>
            <person name="Kim J.-S."/>
            <person name="Hong S.-B."/>
            <person name="Kwon S.-W."/>
        </authorList>
    </citation>
    <scope>NUCLEOTIDE SEQUENCE [LARGE SCALE GENOMIC DNA]</scope>
    <source>
        <strain evidence="2 3">KACC 21265</strain>
    </source>
</reference>
<dbReference type="Proteomes" id="UP000464787">
    <property type="component" value="Chromosome"/>
</dbReference>
<organism evidence="2 3">
    <name type="scientific">Xylophilus rhododendri</name>
    <dbReference type="NCBI Taxonomy" id="2697032"/>
    <lineage>
        <taxon>Bacteria</taxon>
        <taxon>Pseudomonadati</taxon>
        <taxon>Pseudomonadota</taxon>
        <taxon>Betaproteobacteria</taxon>
        <taxon>Burkholderiales</taxon>
        <taxon>Xylophilus</taxon>
    </lineage>
</organism>
<dbReference type="AlphaFoldDB" id="A0A857J1G4"/>
<sequence>MGFPLTAGNAMATKLVGMPRFPFRGTQDSAATAEKRILMSVADSAHVNNLENIGAISSEMVDLLQLRPGAIAGAGEVHYDDSFKMKRALEKQPPSIARTRRLTDDMQILLDNTINNAVGAYLVEMGQPGFFSDNIKNPATKAAIDLGQNIARAIKPHLNEYERQMLRSSSAFSAAFKNWVEVYAYRLVFGGVGYEEDGKNIVEWVRQEAAQLDSQADYPAIEESLRRGYKGGLQSKLVGKYLHQIPLSVYPNVEDMENYAPCNTDVLLYAGNKRSGQHSVIHARVGPERCKGNVYTDASYRVARFWQHTAKDHVRFSLNEVQIVPRGVVLPTGEDTWSRNCGPDNILTRRGSFWDWFNHGAPACPPYVSLFEKWRETLKNGIVNNFKATLPNGMIPQSPPRPAPPKLPNRG</sequence>
<evidence type="ECO:0000313" key="2">
    <source>
        <dbReference type="EMBL" id="QHI96931.1"/>
    </source>
</evidence>
<proteinExistence type="predicted"/>
<keyword evidence="3" id="KW-1185">Reference proteome</keyword>
<accession>A0A857J1G4</accession>
<feature type="compositionally biased region" description="Pro residues" evidence="1">
    <location>
        <begin position="397"/>
        <end position="411"/>
    </location>
</feature>
<dbReference type="EMBL" id="CP047650">
    <property type="protein sequence ID" value="QHI96931.1"/>
    <property type="molecule type" value="Genomic_DNA"/>
</dbReference>
<evidence type="ECO:0000256" key="1">
    <source>
        <dbReference type="SAM" id="MobiDB-lite"/>
    </source>
</evidence>
<evidence type="ECO:0000313" key="3">
    <source>
        <dbReference type="Proteomes" id="UP000464787"/>
    </source>
</evidence>
<protein>
    <submittedName>
        <fullName evidence="2">Uncharacterized protein</fullName>
    </submittedName>
</protein>
<gene>
    <name evidence="2" type="ORF">GT347_02360</name>
</gene>
<dbReference type="KEGG" id="xyk:GT347_02360"/>
<dbReference type="RefSeq" id="WP_160550449.1">
    <property type="nucleotide sequence ID" value="NZ_CP047650.1"/>
</dbReference>
<name>A0A857J1G4_9BURK</name>